<name>A0A124HF98_9ACTN</name>
<dbReference type="Proteomes" id="UP000053127">
    <property type="component" value="Unassembled WGS sequence"/>
</dbReference>
<evidence type="ECO:0000313" key="2">
    <source>
        <dbReference type="Proteomes" id="UP000053127"/>
    </source>
</evidence>
<organism evidence="1 2">
    <name type="scientific">Streptomyces yokosukanensis</name>
    <dbReference type="NCBI Taxonomy" id="67386"/>
    <lineage>
        <taxon>Bacteria</taxon>
        <taxon>Bacillati</taxon>
        <taxon>Actinomycetota</taxon>
        <taxon>Actinomycetes</taxon>
        <taxon>Kitasatosporales</taxon>
        <taxon>Streptomycetaceae</taxon>
        <taxon>Streptomyces</taxon>
    </lineage>
</organism>
<dbReference type="STRING" id="67386.AQI95_24710"/>
<sequence>MANQHKEKLRGIRGVDEALWTDFDHAAKAAGSDRSKVTRELWEWFVGRPGAELPERPASSEEKAA</sequence>
<reference evidence="1 2" key="1">
    <citation type="submission" date="2015-10" db="EMBL/GenBank/DDBJ databases">
        <title>Draft genome sequence of Streptomyces yokosukanensis DSM 40224, type strain for the species Streptomyces yokosukanensis.</title>
        <authorList>
            <person name="Ruckert C."/>
            <person name="Winkler A."/>
            <person name="Kalinowski J."/>
            <person name="Kampfer P."/>
            <person name="Glaeser S."/>
        </authorList>
    </citation>
    <scope>NUCLEOTIDE SEQUENCE [LARGE SCALE GENOMIC DNA]</scope>
    <source>
        <strain evidence="1 2">DSM 40224</strain>
    </source>
</reference>
<protein>
    <submittedName>
        <fullName evidence="1">Uncharacterized protein</fullName>
    </submittedName>
</protein>
<keyword evidence="2" id="KW-1185">Reference proteome</keyword>
<gene>
    <name evidence="1" type="ORF">AQI95_24710</name>
</gene>
<proteinExistence type="predicted"/>
<evidence type="ECO:0000313" key="1">
    <source>
        <dbReference type="EMBL" id="KUN03162.1"/>
    </source>
</evidence>
<accession>A0A124HF98</accession>
<dbReference type="RefSeq" id="WP_067127818.1">
    <property type="nucleotide sequence ID" value="NZ_KQ948215.1"/>
</dbReference>
<comment type="caution">
    <text evidence="1">The sequence shown here is derived from an EMBL/GenBank/DDBJ whole genome shotgun (WGS) entry which is preliminary data.</text>
</comment>
<dbReference type="OrthoDB" id="3542807at2"/>
<dbReference type="EMBL" id="LMWN01000035">
    <property type="protein sequence ID" value="KUN03162.1"/>
    <property type="molecule type" value="Genomic_DNA"/>
</dbReference>
<dbReference type="AlphaFoldDB" id="A0A124HF98"/>